<dbReference type="EMBL" id="AGNK02005172">
    <property type="status" value="NOT_ANNOTATED_CDS"/>
    <property type="molecule type" value="Genomic_DNA"/>
</dbReference>
<dbReference type="GO" id="GO:0051603">
    <property type="term" value="P:proteolysis involved in protein catabolic process"/>
    <property type="evidence" value="ECO:0000318"/>
    <property type="project" value="GO_Central"/>
</dbReference>
<dbReference type="CDD" id="cd02248">
    <property type="entry name" value="Peptidase_C1A"/>
    <property type="match status" value="1"/>
</dbReference>
<proteinExistence type="inferred from homology"/>
<dbReference type="EMBL" id="CM003535">
    <property type="protein sequence ID" value="RCV39196.1"/>
    <property type="molecule type" value="Genomic_DNA"/>
</dbReference>
<dbReference type="PROSITE" id="PS00139">
    <property type="entry name" value="THIOL_PROTEASE_CYS"/>
    <property type="match status" value="1"/>
</dbReference>
<dbReference type="AlphaFoldDB" id="K3ZNM7"/>
<dbReference type="InterPro" id="IPR038765">
    <property type="entry name" value="Papain-like_cys_pep_sf"/>
</dbReference>
<dbReference type="MEROPS" id="I29.003"/>
<dbReference type="GO" id="GO:0005615">
    <property type="term" value="C:extracellular space"/>
    <property type="evidence" value="ECO:0000318"/>
    <property type="project" value="GO_Central"/>
</dbReference>
<evidence type="ECO:0000256" key="1">
    <source>
        <dbReference type="ARBA" id="ARBA00008455"/>
    </source>
</evidence>
<dbReference type="PROSITE" id="PS00640">
    <property type="entry name" value="THIOL_PROTEASE_ASN"/>
    <property type="match status" value="1"/>
</dbReference>
<dbReference type="RefSeq" id="XP_004980783.1">
    <property type="nucleotide sequence ID" value="XM_004980726.2"/>
</dbReference>
<evidence type="ECO:0000256" key="2">
    <source>
        <dbReference type="ARBA" id="ARBA00022729"/>
    </source>
</evidence>
<gene>
    <name evidence="8" type="primary">LOC101753901</name>
    <name evidence="7" type="ORF">SETIT_8G204200v2</name>
</gene>
<feature type="chain" id="PRO_5009998006" evidence="4">
    <location>
        <begin position="32"/>
        <end position="384"/>
    </location>
</feature>
<evidence type="ECO:0000259" key="5">
    <source>
        <dbReference type="SMART" id="SM00645"/>
    </source>
</evidence>
<keyword evidence="3" id="KW-1015">Disulfide bond</keyword>
<reference evidence="7 9" key="1">
    <citation type="journal article" date="2012" name="Nat. Biotechnol.">
        <title>Reference genome sequence of the model plant Setaria.</title>
        <authorList>
            <person name="Bennetzen J.L."/>
            <person name="Schmutz J."/>
            <person name="Wang H."/>
            <person name="Percifield R."/>
            <person name="Hawkins J."/>
            <person name="Pontaroli A.C."/>
            <person name="Estep M."/>
            <person name="Feng L."/>
            <person name="Vaughn J.N."/>
            <person name="Grimwood J."/>
            <person name="Jenkins J."/>
            <person name="Barry K."/>
            <person name="Lindquist E."/>
            <person name="Hellsten U."/>
            <person name="Deshpande S."/>
            <person name="Wang X."/>
            <person name="Wu X."/>
            <person name="Mitros T."/>
            <person name="Triplett J."/>
            <person name="Yang X."/>
            <person name="Ye C.Y."/>
            <person name="Mauro-Herrera M."/>
            <person name="Wang L."/>
            <person name="Li P."/>
            <person name="Sharma M."/>
            <person name="Sharma R."/>
            <person name="Ronald P.C."/>
            <person name="Panaud O."/>
            <person name="Kellogg E.A."/>
            <person name="Brutnell T.P."/>
            <person name="Doust A.N."/>
            <person name="Tuskan G.A."/>
            <person name="Rokhsar D."/>
            <person name="Devos K.M."/>
        </authorList>
    </citation>
    <scope>NUCLEOTIDE SEQUENCE [LARGE SCALE GENOMIC DNA]</scope>
    <source>
        <strain evidence="9">cv. Yugu1</strain>
        <strain evidence="7">Yugu1</strain>
    </source>
</reference>
<dbReference type="GO" id="GO:0005764">
    <property type="term" value="C:lysosome"/>
    <property type="evidence" value="ECO:0000318"/>
    <property type="project" value="GO_Central"/>
</dbReference>
<evidence type="ECO:0000313" key="8">
    <source>
        <dbReference type="EnsemblPlants" id="KQK95515"/>
    </source>
</evidence>
<dbReference type="InterPro" id="IPR025661">
    <property type="entry name" value="Pept_asp_AS"/>
</dbReference>
<evidence type="ECO:0000259" key="6">
    <source>
        <dbReference type="SMART" id="SM00848"/>
    </source>
</evidence>
<feature type="domain" description="Peptidase C1A papain C-terminal" evidence="5">
    <location>
        <begin position="160"/>
        <end position="383"/>
    </location>
</feature>
<dbReference type="PRINTS" id="PR00705">
    <property type="entry name" value="PAPAIN"/>
</dbReference>
<dbReference type="Pfam" id="PF00112">
    <property type="entry name" value="Peptidase_C1"/>
    <property type="match status" value="1"/>
</dbReference>
<dbReference type="InterPro" id="IPR000169">
    <property type="entry name" value="Pept_cys_AS"/>
</dbReference>
<dbReference type="SMART" id="SM00848">
    <property type="entry name" value="Inhibitor_I29"/>
    <property type="match status" value="1"/>
</dbReference>
<evidence type="ECO:0000256" key="4">
    <source>
        <dbReference type="SAM" id="SignalP"/>
    </source>
</evidence>
<dbReference type="OrthoDB" id="1730837at2759"/>
<dbReference type="Pfam" id="PF08246">
    <property type="entry name" value="Inhibitor_I29"/>
    <property type="match status" value="1"/>
</dbReference>
<dbReference type="Proteomes" id="UP000004995">
    <property type="component" value="Unassembled WGS sequence"/>
</dbReference>
<dbReference type="MEROPS" id="C01.154"/>
<keyword evidence="9" id="KW-1185">Reference proteome</keyword>
<evidence type="ECO:0000313" key="7">
    <source>
        <dbReference type="EMBL" id="RCV39196.1"/>
    </source>
</evidence>
<dbReference type="InterPro" id="IPR039417">
    <property type="entry name" value="Peptidase_C1A_papain-like"/>
</dbReference>
<dbReference type="InterPro" id="IPR013128">
    <property type="entry name" value="Peptidase_C1A"/>
</dbReference>
<feature type="signal peptide" evidence="4">
    <location>
        <begin position="1"/>
        <end position="31"/>
    </location>
</feature>
<dbReference type="Gramene" id="KQK95515">
    <property type="protein sequence ID" value="KQK95515"/>
    <property type="gene ID" value="SETIT_028207mg"/>
</dbReference>
<dbReference type="KEGG" id="sita:101753901"/>
<feature type="domain" description="Cathepsin propeptide inhibitor" evidence="6">
    <location>
        <begin position="50"/>
        <end position="107"/>
    </location>
</feature>
<comment type="similarity">
    <text evidence="1">Belongs to the peptidase C1 family.</text>
</comment>
<dbReference type="OMA" id="ASIDWRM"/>
<dbReference type="InterPro" id="IPR013201">
    <property type="entry name" value="Prot_inhib_I29"/>
</dbReference>
<reference evidence="7" key="2">
    <citation type="submission" date="2015-07" db="EMBL/GenBank/DDBJ databases">
        <authorList>
            <person name="Noorani M."/>
        </authorList>
    </citation>
    <scope>NUCLEOTIDE SEQUENCE</scope>
    <source>
        <strain evidence="7">Yugu1</strain>
    </source>
</reference>
<dbReference type="InterPro" id="IPR000668">
    <property type="entry name" value="Peptidase_C1A_C"/>
</dbReference>
<name>K3ZNM7_SETIT</name>
<accession>K3ZNM7</accession>
<dbReference type="GO" id="GO:0004197">
    <property type="term" value="F:cysteine-type endopeptidase activity"/>
    <property type="evidence" value="ECO:0000318"/>
    <property type="project" value="GO_Central"/>
</dbReference>
<evidence type="ECO:0000256" key="3">
    <source>
        <dbReference type="ARBA" id="ARBA00023157"/>
    </source>
</evidence>
<organism evidence="7">
    <name type="scientific">Setaria italica</name>
    <name type="common">Foxtail millet</name>
    <name type="synonym">Panicum italicum</name>
    <dbReference type="NCBI Taxonomy" id="4555"/>
    <lineage>
        <taxon>Eukaryota</taxon>
        <taxon>Viridiplantae</taxon>
        <taxon>Streptophyta</taxon>
        <taxon>Embryophyta</taxon>
        <taxon>Tracheophyta</taxon>
        <taxon>Spermatophyta</taxon>
        <taxon>Magnoliopsida</taxon>
        <taxon>Liliopsida</taxon>
        <taxon>Poales</taxon>
        <taxon>Poaceae</taxon>
        <taxon>PACMAD clade</taxon>
        <taxon>Panicoideae</taxon>
        <taxon>Panicodae</taxon>
        <taxon>Paniceae</taxon>
        <taxon>Cenchrinae</taxon>
        <taxon>Setaria</taxon>
    </lineage>
</organism>
<protein>
    <submittedName>
        <fullName evidence="7 8">Uncharacterized protein</fullName>
    </submittedName>
</protein>
<dbReference type="Gene3D" id="3.90.70.10">
    <property type="entry name" value="Cysteine proteinases"/>
    <property type="match status" value="1"/>
</dbReference>
<dbReference type="STRING" id="4555.K3ZNM7"/>
<keyword evidence="2 4" id="KW-0732">Signal</keyword>
<dbReference type="SMART" id="SM00645">
    <property type="entry name" value="Pept_C1"/>
    <property type="match status" value="1"/>
</dbReference>
<evidence type="ECO:0000313" key="9">
    <source>
        <dbReference type="Proteomes" id="UP000004995"/>
    </source>
</evidence>
<dbReference type="GeneID" id="101753901"/>
<dbReference type="HOGENOM" id="CLU_012184_1_0_1"/>
<sequence length="384" mass="41798">MAATLLSSSMALALLPLLLLAAASIPSLASASPALDHGLDGEELLMLGRFHGWMAAHGRSYANEEEKLRRFKIYRSNMELIEAANQDGRMSYQLGETPFTDLTHDEFMAQYSSNLLSSVPPEEEMITTRAGVVHEGGGHGGDLPLAAGEEPPRPTNLTSLPASIDWRMMGVVTVPKNQGACGSCWAFASVATIESAQAIRTRRVPPLLSEQQLVDCDGYDQGCRGGFLGNAFRWVIQNGGITWAPWYPYTGMSGMCQRFKPAVVRLRSYRWVAPNEVSLMQAVAQQPVAVTIDASDPCFQHYYRGVYDGRCFWNGVYIGGACGTAPNHAIAIVGYGTKPGGTKYWIGKNSWSVRWGDQGFVYLLRDSARVGVCGVAQQACYPII</sequence>
<dbReference type="EnsemblPlants" id="KQK95515">
    <property type="protein sequence ID" value="KQK95515"/>
    <property type="gene ID" value="SETIT_028207mg"/>
</dbReference>
<dbReference type="eggNOG" id="KOG1543">
    <property type="taxonomic scope" value="Eukaryota"/>
</dbReference>
<dbReference type="PANTHER" id="PTHR12411">
    <property type="entry name" value="CYSTEINE PROTEASE FAMILY C1-RELATED"/>
    <property type="match status" value="1"/>
</dbReference>
<reference evidence="8" key="3">
    <citation type="submission" date="2018-08" db="UniProtKB">
        <authorList>
            <consortium name="EnsemblPlants"/>
        </authorList>
    </citation>
    <scope>IDENTIFICATION</scope>
    <source>
        <strain evidence="8">Yugu1</strain>
    </source>
</reference>
<dbReference type="SUPFAM" id="SSF54001">
    <property type="entry name" value="Cysteine proteinases"/>
    <property type="match status" value="1"/>
</dbReference>